<feature type="transmembrane region" description="Helical" evidence="8">
    <location>
        <begin position="493"/>
        <end position="512"/>
    </location>
</feature>
<feature type="transmembrane region" description="Helical" evidence="8">
    <location>
        <begin position="124"/>
        <end position="145"/>
    </location>
</feature>
<evidence type="ECO:0000256" key="6">
    <source>
        <dbReference type="ARBA" id="ARBA00022989"/>
    </source>
</evidence>
<evidence type="ECO:0000256" key="4">
    <source>
        <dbReference type="ARBA" id="ARBA00022519"/>
    </source>
</evidence>
<feature type="transmembrane region" description="Helical" evidence="8">
    <location>
        <begin position="390"/>
        <end position="409"/>
    </location>
</feature>
<feature type="transmembrane region" description="Helical" evidence="8">
    <location>
        <begin position="441"/>
        <end position="468"/>
    </location>
</feature>
<keyword evidence="7 8" id="KW-0472">Membrane</keyword>
<dbReference type="Proteomes" id="UP000254134">
    <property type="component" value="Unassembled WGS sequence"/>
</dbReference>
<accession>A0A7M2Z1P2</accession>
<gene>
    <name evidence="10" type="ORF">Gocc_0458</name>
</gene>
<evidence type="ECO:0000256" key="5">
    <source>
        <dbReference type="ARBA" id="ARBA00022692"/>
    </source>
</evidence>
<feature type="transmembrane region" description="Helical" evidence="8">
    <location>
        <begin position="97"/>
        <end position="118"/>
    </location>
</feature>
<evidence type="ECO:0000256" key="1">
    <source>
        <dbReference type="ARBA" id="ARBA00004429"/>
    </source>
</evidence>
<dbReference type="GO" id="GO:0005886">
    <property type="term" value="C:plasma membrane"/>
    <property type="evidence" value="ECO:0007669"/>
    <property type="project" value="UniProtKB-SubCell"/>
</dbReference>
<keyword evidence="3" id="KW-1003">Cell membrane</keyword>
<comment type="subcellular location">
    <subcellularLocation>
        <location evidence="1">Cell inner membrane</location>
        <topology evidence="1">Multi-pass membrane protein</topology>
    </subcellularLocation>
    <subcellularLocation>
        <location evidence="8">Cell membrane</location>
        <topology evidence="8">Multi-pass membrane protein</topology>
    </subcellularLocation>
</comment>
<feature type="domain" description="ABC transmembrane type-1" evidence="9">
    <location>
        <begin position="322"/>
        <end position="512"/>
    </location>
</feature>
<dbReference type="Gene3D" id="1.10.3720.10">
    <property type="entry name" value="MetI-like"/>
    <property type="match status" value="2"/>
</dbReference>
<evidence type="ECO:0000256" key="2">
    <source>
        <dbReference type="ARBA" id="ARBA00022448"/>
    </source>
</evidence>
<dbReference type="CDD" id="cd06261">
    <property type="entry name" value="TM_PBP2"/>
    <property type="match status" value="2"/>
</dbReference>
<sequence>MDAHRAALRRTAAAAVPALFAAVFFVLPLAAIVRRGLVDSGGLSFPSDVLLSPETALLLWFTTWQAAASTAVTLAFGLPLAWVVGRFSFRGRGLVRALVLVPFVLPTVVVATAFLALLPAGLEHGIWAILAAHATFNIAVVTRIVGGAWAGLDRTEWDVAATLGAGPLRRLREVTLPLLAPAVSASAALTFLFCFTSFGVVLILGGPGRATLETEIYNQAARAFDLRAAAALSLLQLAAVAAVLVVASRLESRVAGVGAAAAGADALRRPAGRERIAVAAVLGGAAVALGLPFAVLVQRSLGGYEGLLRETPALLVTPWHAAVNSVLFAAAAAAIAVAAGTLAAAALADARPGAADALVLLPLGASAVMLGFGFLIAFDSPPLDFRSQWWLVPVAQSLVAMPFVIRIVTPALRAIDPRLREAAAVLGATPARARREIDLPLAARAIATAAGFAFAIALGEFGATVFLARADRPTLPVAIFRFLGRPGAENQQLAAALAVLLAAVAVAAALAAERAAAGRRGAI</sequence>
<organism evidence="10 11">
    <name type="scientific">Gaiella occulta</name>
    <dbReference type="NCBI Taxonomy" id="1002870"/>
    <lineage>
        <taxon>Bacteria</taxon>
        <taxon>Bacillati</taxon>
        <taxon>Actinomycetota</taxon>
        <taxon>Thermoleophilia</taxon>
        <taxon>Gaiellales</taxon>
        <taxon>Gaiellaceae</taxon>
        <taxon>Gaiella</taxon>
    </lineage>
</organism>
<reference evidence="11" key="2">
    <citation type="journal article" date="2019" name="MicrobiologyOpen">
        <title>High-quality draft genome sequence of Gaiella occulta isolated from a 150 meter deep mineral water borehole and comparison with the genome sequences of other deep-branching lineages of the phylum Actinobacteria.</title>
        <authorList>
            <person name="Severino R."/>
            <person name="Froufe H.J.C."/>
            <person name="Barroso C."/>
            <person name="Albuquerque L."/>
            <person name="Lobo-da-Cunha A."/>
            <person name="da Costa M.S."/>
            <person name="Egas C."/>
        </authorList>
    </citation>
    <scope>NUCLEOTIDE SEQUENCE [LARGE SCALE GENOMIC DNA]</scope>
    <source>
        <strain evidence="11">F2-233</strain>
    </source>
</reference>
<dbReference type="InterPro" id="IPR000515">
    <property type="entry name" value="MetI-like"/>
</dbReference>
<comment type="caution">
    <text evidence="10">The sequence shown here is derived from an EMBL/GenBank/DDBJ whole genome shotgun (WGS) entry which is preliminary data.</text>
</comment>
<dbReference type="GO" id="GO:0055085">
    <property type="term" value="P:transmembrane transport"/>
    <property type="evidence" value="ECO:0007669"/>
    <property type="project" value="InterPro"/>
</dbReference>
<reference evidence="10 11" key="1">
    <citation type="submission" date="2018-07" db="EMBL/GenBank/DDBJ databases">
        <title>High-quality-draft genome sequence of Gaiella occulta.</title>
        <authorList>
            <person name="Severino R."/>
            <person name="Froufe H.J.C."/>
            <person name="Rainey F.A."/>
            <person name="Barroso C."/>
            <person name="Albuquerque L."/>
            <person name="Lobo-Da-Cunha A."/>
            <person name="Da Costa M.S."/>
            <person name="Egas C."/>
        </authorList>
    </citation>
    <scope>NUCLEOTIDE SEQUENCE [LARGE SCALE GENOMIC DNA]</scope>
    <source>
        <strain evidence="10 11">F2-233</strain>
    </source>
</reference>
<dbReference type="Pfam" id="PF00528">
    <property type="entry name" value="BPD_transp_1"/>
    <property type="match status" value="2"/>
</dbReference>
<feature type="transmembrane region" description="Helical" evidence="8">
    <location>
        <begin position="12"/>
        <end position="37"/>
    </location>
</feature>
<proteinExistence type="inferred from homology"/>
<protein>
    <submittedName>
        <fullName evidence="10">ABC-type Fe3+ transport system permease component</fullName>
    </submittedName>
</protein>
<keyword evidence="6 8" id="KW-1133">Transmembrane helix</keyword>
<evidence type="ECO:0000259" key="9">
    <source>
        <dbReference type="PROSITE" id="PS50928"/>
    </source>
</evidence>
<evidence type="ECO:0000256" key="8">
    <source>
        <dbReference type="RuleBase" id="RU363032"/>
    </source>
</evidence>
<feature type="domain" description="ABC transmembrane type-1" evidence="9">
    <location>
        <begin position="59"/>
        <end position="245"/>
    </location>
</feature>
<evidence type="ECO:0000256" key="3">
    <source>
        <dbReference type="ARBA" id="ARBA00022475"/>
    </source>
</evidence>
<keyword evidence="5 8" id="KW-0812">Transmembrane</keyword>
<evidence type="ECO:0000313" key="11">
    <source>
        <dbReference type="Proteomes" id="UP000254134"/>
    </source>
</evidence>
<feature type="transmembrane region" description="Helical" evidence="8">
    <location>
        <begin position="321"/>
        <end position="345"/>
    </location>
</feature>
<feature type="transmembrane region" description="Helical" evidence="8">
    <location>
        <begin position="276"/>
        <end position="301"/>
    </location>
</feature>
<feature type="transmembrane region" description="Helical" evidence="8">
    <location>
        <begin position="57"/>
        <end position="85"/>
    </location>
</feature>
<keyword evidence="11" id="KW-1185">Reference proteome</keyword>
<dbReference type="EMBL" id="QQZY01000001">
    <property type="protein sequence ID" value="RDI76039.1"/>
    <property type="molecule type" value="Genomic_DNA"/>
</dbReference>
<dbReference type="InterPro" id="IPR035906">
    <property type="entry name" value="MetI-like_sf"/>
</dbReference>
<dbReference type="PANTHER" id="PTHR43357:SF4">
    <property type="entry name" value="INNER MEMBRANE ABC TRANSPORTER PERMEASE PROTEIN YDCV"/>
    <property type="match status" value="1"/>
</dbReference>
<keyword evidence="4" id="KW-0997">Cell inner membrane</keyword>
<evidence type="ECO:0000256" key="7">
    <source>
        <dbReference type="ARBA" id="ARBA00023136"/>
    </source>
</evidence>
<dbReference type="SUPFAM" id="SSF161098">
    <property type="entry name" value="MetI-like"/>
    <property type="match status" value="2"/>
</dbReference>
<comment type="similarity">
    <text evidence="8">Belongs to the binding-protein-dependent transport system permease family.</text>
</comment>
<feature type="transmembrane region" description="Helical" evidence="8">
    <location>
        <begin position="226"/>
        <end position="247"/>
    </location>
</feature>
<dbReference type="PROSITE" id="PS50928">
    <property type="entry name" value="ABC_TM1"/>
    <property type="match status" value="2"/>
</dbReference>
<name>A0A7M2Z1P2_9ACTN</name>
<feature type="transmembrane region" description="Helical" evidence="8">
    <location>
        <begin position="178"/>
        <end position="206"/>
    </location>
</feature>
<evidence type="ECO:0000313" key="10">
    <source>
        <dbReference type="EMBL" id="RDI76039.1"/>
    </source>
</evidence>
<dbReference type="RefSeq" id="WP_220150399.1">
    <property type="nucleotide sequence ID" value="NZ_QQZY01000001.1"/>
</dbReference>
<keyword evidence="2 8" id="KW-0813">Transport</keyword>
<dbReference type="PANTHER" id="PTHR43357">
    <property type="entry name" value="INNER MEMBRANE ABC TRANSPORTER PERMEASE PROTEIN YDCV"/>
    <property type="match status" value="1"/>
</dbReference>
<dbReference type="AlphaFoldDB" id="A0A7M2Z1P2"/>
<feature type="transmembrane region" description="Helical" evidence="8">
    <location>
        <begin position="357"/>
        <end position="378"/>
    </location>
</feature>